<sequence length="95" mass="10413">MQAIVTTFVNPTNTRGPRIRAKCEAGSVTIPFPHEYSDVRAYAVAAMALVRKLGWNEKGYEQSWVGGAMPGNAGYCFVIQSKLDTFAPDFGQQLI</sequence>
<dbReference type="STRING" id="1515439.SAMN06265784_104131"/>
<dbReference type="RefSeq" id="WP_085483791.1">
    <property type="nucleotide sequence ID" value="NZ_FXAT01000004.1"/>
</dbReference>
<name>A0A1X7KNB6_9BURK</name>
<gene>
    <name evidence="1" type="ORF">SAMN06265784_104131</name>
</gene>
<dbReference type="OrthoDB" id="8242076at2"/>
<accession>A0A1X7KNB6</accession>
<evidence type="ECO:0000313" key="2">
    <source>
        <dbReference type="Proteomes" id="UP000193228"/>
    </source>
</evidence>
<keyword evidence="2" id="KW-1185">Reference proteome</keyword>
<reference evidence="2" key="1">
    <citation type="submission" date="2017-04" db="EMBL/GenBank/DDBJ databases">
        <authorList>
            <person name="Varghese N."/>
            <person name="Submissions S."/>
        </authorList>
    </citation>
    <scope>NUCLEOTIDE SEQUENCE [LARGE SCALE GENOMIC DNA]</scope>
    <source>
        <strain evidence="2">LMG 29540</strain>
    </source>
</reference>
<organism evidence="1 2">
    <name type="scientific">Paraburkholderia susongensis</name>
    <dbReference type="NCBI Taxonomy" id="1515439"/>
    <lineage>
        <taxon>Bacteria</taxon>
        <taxon>Pseudomonadati</taxon>
        <taxon>Pseudomonadota</taxon>
        <taxon>Betaproteobacteria</taxon>
        <taxon>Burkholderiales</taxon>
        <taxon>Burkholderiaceae</taxon>
        <taxon>Paraburkholderia</taxon>
    </lineage>
</organism>
<dbReference type="EMBL" id="FXAT01000004">
    <property type="protein sequence ID" value="SMG42992.1"/>
    <property type="molecule type" value="Genomic_DNA"/>
</dbReference>
<dbReference type="AlphaFoldDB" id="A0A1X7KNB6"/>
<dbReference type="Proteomes" id="UP000193228">
    <property type="component" value="Unassembled WGS sequence"/>
</dbReference>
<evidence type="ECO:0000313" key="1">
    <source>
        <dbReference type="EMBL" id="SMG42992.1"/>
    </source>
</evidence>
<proteinExistence type="predicted"/>
<protein>
    <submittedName>
        <fullName evidence="1">Uncharacterized protein</fullName>
    </submittedName>
</protein>